<keyword evidence="10" id="KW-0966">Cell projection</keyword>
<accession>A0A0C1R0R0</accession>
<dbReference type="RefSeq" id="WP_039648029.1">
    <property type="nucleotide sequence ID" value="NZ_JXBL01000001.1"/>
</dbReference>
<feature type="domain" description="Flagellar hook protein FlgE D2" evidence="8">
    <location>
        <begin position="164"/>
        <end position="299"/>
    </location>
</feature>
<dbReference type="Pfam" id="PF22692">
    <property type="entry name" value="LlgE_F_G_D1"/>
    <property type="match status" value="1"/>
</dbReference>
<dbReference type="Proteomes" id="UP000031433">
    <property type="component" value="Unassembled WGS sequence"/>
</dbReference>
<dbReference type="PROSITE" id="PS00588">
    <property type="entry name" value="FLAGELLA_BB_ROD"/>
    <property type="match status" value="1"/>
</dbReference>
<dbReference type="EMBL" id="JXBL01000001">
    <property type="protein sequence ID" value="KIE44086.1"/>
    <property type="molecule type" value="Genomic_DNA"/>
</dbReference>
<dbReference type="Pfam" id="PF00460">
    <property type="entry name" value="Flg_bb_rod"/>
    <property type="match status" value="1"/>
</dbReference>
<feature type="domain" description="Flagellar hook protein FlgE/F/G-like D1" evidence="9">
    <location>
        <begin position="85"/>
        <end position="132"/>
    </location>
</feature>
<gene>
    <name evidence="10" type="ORF">SE37_16385</name>
</gene>
<keyword evidence="11" id="KW-1185">Reference proteome</keyword>
<name>A0A0C1R0R0_9BACT</name>
<dbReference type="PANTHER" id="PTHR30435">
    <property type="entry name" value="FLAGELLAR PROTEIN"/>
    <property type="match status" value="1"/>
</dbReference>
<dbReference type="InterPro" id="IPR011491">
    <property type="entry name" value="FlgE_D2"/>
</dbReference>
<evidence type="ECO:0000313" key="11">
    <source>
        <dbReference type="Proteomes" id="UP000031433"/>
    </source>
</evidence>
<keyword evidence="4 5" id="KW-0975">Bacterial flagellum</keyword>
<comment type="function">
    <text evidence="5">A flexible structure which links the flagellar filament to the drive apparatus in the basal body.</text>
</comment>
<protein>
    <recommendedName>
        <fullName evidence="3 5">Flagellar hook protein FlgE</fullName>
    </recommendedName>
</protein>
<feature type="domain" description="Flagellar basal body rod protein N-terminal" evidence="6">
    <location>
        <begin position="7"/>
        <end position="37"/>
    </location>
</feature>
<evidence type="ECO:0000256" key="5">
    <source>
        <dbReference type="RuleBase" id="RU362116"/>
    </source>
</evidence>
<dbReference type="Pfam" id="PF07559">
    <property type="entry name" value="FlgE_D2"/>
    <property type="match status" value="1"/>
</dbReference>
<evidence type="ECO:0000256" key="2">
    <source>
        <dbReference type="ARBA" id="ARBA00009677"/>
    </source>
</evidence>
<dbReference type="PANTHER" id="PTHR30435:SF1">
    <property type="entry name" value="FLAGELLAR HOOK PROTEIN FLGE"/>
    <property type="match status" value="1"/>
</dbReference>
<comment type="subcellular location">
    <subcellularLocation>
        <location evidence="1 5">Bacterial flagellum basal body</location>
    </subcellularLocation>
</comment>
<dbReference type="AlphaFoldDB" id="A0A0C1R0R0"/>
<dbReference type="GO" id="GO:0071978">
    <property type="term" value="P:bacterial-type flagellum-dependent swarming motility"/>
    <property type="evidence" value="ECO:0007669"/>
    <property type="project" value="TreeGrafter"/>
</dbReference>
<evidence type="ECO:0000259" key="9">
    <source>
        <dbReference type="Pfam" id="PF22692"/>
    </source>
</evidence>
<evidence type="ECO:0000259" key="8">
    <source>
        <dbReference type="Pfam" id="PF07559"/>
    </source>
</evidence>
<dbReference type="InterPro" id="IPR020013">
    <property type="entry name" value="Flagellar_FlgE/F/G"/>
</dbReference>
<dbReference type="GO" id="GO:0005829">
    <property type="term" value="C:cytosol"/>
    <property type="evidence" value="ECO:0007669"/>
    <property type="project" value="TreeGrafter"/>
</dbReference>
<keyword evidence="10" id="KW-0282">Flagellum</keyword>
<dbReference type="InterPro" id="IPR001444">
    <property type="entry name" value="Flag_bb_rod_N"/>
</dbReference>
<organism evidence="10 11">
    <name type="scientific">Geobacter soli</name>
    <dbReference type="NCBI Taxonomy" id="1510391"/>
    <lineage>
        <taxon>Bacteria</taxon>
        <taxon>Pseudomonadati</taxon>
        <taxon>Thermodesulfobacteriota</taxon>
        <taxon>Desulfuromonadia</taxon>
        <taxon>Geobacterales</taxon>
        <taxon>Geobacteraceae</taxon>
        <taxon>Geobacter</taxon>
    </lineage>
</organism>
<dbReference type="GO" id="GO:0009425">
    <property type="term" value="C:bacterial-type flagellum basal body"/>
    <property type="evidence" value="ECO:0007669"/>
    <property type="project" value="UniProtKB-SubCell"/>
</dbReference>
<proteinExistence type="inferred from homology"/>
<evidence type="ECO:0000259" key="6">
    <source>
        <dbReference type="Pfam" id="PF00460"/>
    </source>
</evidence>
<dbReference type="InterPro" id="IPR037058">
    <property type="entry name" value="Falgellar_hook_FlgE_sf"/>
</dbReference>
<dbReference type="NCBIfam" id="TIGR03506">
    <property type="entry name" value="FlgEFG_subfam"/>
    <property type="match status" value="1"/>
</dbReference>
<comment type="similarity">
    <text evidence="2 5">Belongs to the flagella basal body rod proteins family.</text>
</comment>
<dbReference type="GO" id="GO:0009424">
    <property type="term" value="C:bacterial-type flagellum hook"/>
    <property type="evidence" value="ECO:0007669"/>
    <property type="project" value="TreeGrafter"/>
</dbReference>
<evidence type="ECO:0000256" key="3">
    <source>
        <dbReference type="ARBA" id="ARBA00019015"/>
    </source>
</evidence>
<dbReference type="InterPro" id="IPR010930">
    <property type="entry name" value="Flg_bb/hook_C_dom"/>
</dbReference>
<comment type="caution">
    <text evidence="10">The sequence shown here is derived from an EMBL/GenBank/DDBJ whole genome shotgun (WGS) entry which is preliminary data.</text>
</comment>
<reference evidence="10 11" key="1">
    <citation type="submission" date="2015-01" db="EMBL/GenBank/DDBJ databases">
        <title>Genome sequence of the anaerobic bacterium Geobacter soli GSS01, a dissimilatory Fe(III) reducer from soil.</title>
        <authorList>
            <person name="Yang G."/>
            <person name="Zhou S."/>
        </authorList>
    </citation>
    <scope>NUCLEOTIDE SEQUENCE [LARGE SCALE GENOMIC DNA]</scope>
    <source>
        <strain evidence="10 11">GSS01</strain>
    </source>
</reference>
<dbReference type="Pfam" id="PF06429">
    <property type="entry name" value="Flg_bbr_C"/>
    <property type="match status" value="1"/>
</dbReference>
<keyword evidence="10" id="KW-0969">Cilium</keyword>
<dbReference type="Gene3D" id="2.60.98.20">
    <property type="entry name" value="Flagellar hook protein FlgE"/>
    <property type="match status" value="1"/>
</dbReference>
<sequence>MSVTSALYTGISGLNANGEAMSVIGNNISNVNTIGFKQGRMLFSDVLSSTISGGSQIGRGVQIQTVENQFTQGSFESTESGTDLAIQGDSFFVVQNTSGRYYTRAGAFSFNKDKTLVNPEGYQVMGYGIIPSSGLADGVLKPIDLTNFATTPPKQTSNVKFVVNLDSTQTTPALAWDPANPVATSNFSTSLSVYDSQGNAHTATAYFRKTADNTWDWHVILPDAVAGTPGSSTSPIDGTLTFDETGALTGQTPLASAAQNITFTGGVAAPQPIFFDLGVGATTQYASASVVSSQTQDGYYQGTLTKVTIDDKGYVNGVYSNGQLQKLYQVALAKFSSTAGLSKAGGTLFEETLESGQPLFSDASAPGVGKILANSLEQSNVDMAAQFVKMITTQRGYSANSKTITTADEMLQEVLSLKR</sequence>
<evidence type="ECO:0000256" key="4">
    <source>
        <dbReference type="ARBA" id="ARBA00023143"/>
    </source>
</evidence>
<evidence type="ECO:0000256" key="1">
    <source>
        <dbReference type="ARBA" id="ARBA00004117"/>
    </source>
</evidence>
<dbReference type="InterPro" id="IPR019776">
    <property type="entry name" value="Flagellar_basal_body_rod_CS"/>
</dbReference>
<dbReference type="SUPFAM" id="SSF117143">
    <property type="entry name" value="Flagellar hook protein flgE"/>
    <property type="match status" value="1"/>
</dbReference>
<dbReference type="InterPro" id="IPR037925">
    <property type="entry name" value="FlgE/F/G-like"/>
</dbReference>
<feature type="domain" description="Flagellar basal-body/hook protein C-terminal" evidence="7">
    <location>
        <begin position="374"/>
        <end position="417"/>
    </location>
</feature>
<evidence type="ECO:0000259" key="7">
    <source>
        <dbReference type="Pfam" id="PF06429"/>
    </source>
</evidence>
<evidence type="ECO:0000313" key="10">
    <source>
        <dbReference type="EMBL" id="KIE44086.1"/>
    </source>
</evidence>
<dbReference type="InterPro" id="IPR053967">
    <property type="entry name" value="LlgE_F_G-like_D1"/>
</dbReference>